<evidence type="ECO:0000313" key="2">
    <source>
        <dbReference type="Proteomes" id="UP001229421"/>
    </source>
</evidence>
<comment type="caution">
    <text evidence="1">The sequence shown here is derived from an EMBL/GenBank/DDBJ whole genome shotgun (WGS) entry which is preliminary data.</text>
</comment>
<sequence length="87" mass="10245">MDLLWTKAYHVWTCALVGLCYRCRLGQEAHMKYAYLSCCKKKEQDEDGHNVATHHLQPLTIIYIEQAFSSCSHFSFYTRIQIFILII</sequence>
<evidence type="ECO:0000313" key="1">
    <source>
        <dbReference type="EMBL" id="KAK1420712.1"/>
    </source>
</evidence>
<gene>
    <name evidence="1" type="ORF">QVD17_22532</name>
</gene>
<reference evidence="1" key="1">
    <citation type="journal article" date="2023" name="bioRxiv">
        <title>Improved chromosome-level genome assembly for marigold (Tagetes erecta).</title>
        <authorList>
            <person name="Jiang F."/>
            <person name="Yuan L."/>
            <person name="Wang S."/>
            <person name="Wang H."/>
            <person name="Xu D."/>
            <person name="Wang A."/>
            <person name="Fan W."/>
        </authorList>
    </citation>
    <scope>NUCLEOTIDE SEQUENCE</scope>
    <source>
        <strain evidence="1">WSJ</strain>
        <tissue evidence="1">Leaf</tissue>
    </source>
</reference>
<dbReference type="Proteomes" id="UP001229421">
    <property type="component" value="Unassembled WGS sequence"/>
</dbReference>
<dbReference type="AlphaFoldDB" id="A0AAD8KD16"/>
<dbReference type="EMBL" id="JAUHHV010000006">
    <property type="protein sequence ID" value="KAK1420712.1"/>
    <property type="molecule type" value="Genomic_DNA"/>
</dbReference>
<name>A0AAD8KD16_TARER</name>
<accession>A0AAD8KD16</accession>
<organism evidence="1 2">
    <name type="scientific">Tagetes erecta</name>
    <name type="common">African marigold</name>
    <dbReference type="NCBI Taxonomy" id="13708"/>
    <lineage>
        <taxon>Eukaryota</taxon>
        <taxon>Viridiplantae</taxon>
        <taxon>Streptophyta</taxon>
        <taxon>Embryophyta</taxon>
        <taxon>Tracheophyta</taxon>
        <taxon>Spermatophyta</taxon>
        <taxon>Magnoliopsida</taxon>
        <taxon>eudicotyledons</taxon>
        <taxon>Gunneridae</taxon>
        <taxon>Pentapetalae</taxon>
        <taxon>asterids</taxon>
        <taxon>campanulids</taxon>
        <taxon>Asterales</taxon>
        <taxon>Asteraceae</taxon>
        <taxon>Asteroideae</taxon>
        <taxon>Heliantheae alliance</taxon>
        <taxon>Tageteae</taxon>
        <taxon>Tagetes</taxon>
    </lineage>
</organism>
<protein>
    <submittedName>
        <fullName evidence="1">Uncharacterized protein</fullName>
    </submittedName>
</protein>
<keyword evidence="2" id="KW-1185">Reference proteome</keyword>
<proteinExistence type="predicted"/>